<comment type="caution">
    <text evidence="1">The sequence shown here is derived from an EMBL/GenBank/DDBJ whole genome shotgun (WGS) entry which is preliminary data.</text>
</comment>
<protein>
    <submittedName>
        <fullName evidence="1">Uncharacterized protein</fullName>
    </submittedName>
</protein>
<organism evidence="1 2">
    <name type="scientific">Hominenteromicrobium mulieris</name>
    <dbReference type="NCBI Taxonomy" id="2885357"/>
    <lineage>
        <taxon>Bacteria</taxon>
        <taxon>Bacillati</taxon>
        <taxon>Bacillota</taxon>
        <taxon>Clostridia</taxon>
        <taxon>Eubacteriales</taxon>
        <taxon>Oscillospiraceae</taxon>
        <taxon>Hominenteromicrobium</taxon>
    </lineage>
</organism>
<accession>A0AAE3DEZ6</accession>
<dbReference type="RefSeq" id="WP_308448561.1">
    <property type="nucleotide sequence ID" value="NZ_JAJEQC010000002.1"/>
</dbReference>
<evidence type="ECO:0000313" key="2">
    <source>
        <dbReference type="Proteomes" id="UP001199424"/>
    </source>
</evidence>
<dbReference type="AlphaFoldDB" id="A0AAE3DEZ6"/>
<keyword evidence="2" id="KW-1185">Reference proteome</keyword>
<dbReference type="EMBL" id="JAJEQC010000002">
    <property type="protein sequence ID" value="MCC2135976.1"/>
    <property type="molecule type" value="Genomic_DNA"/>
</dbReference>
<sequence>MRNVFLRAQQMTAEISGEKVVCRGVVHRLKEDKTALQAETETFGGAMKPLYVYFGDGKVLCGAENARLTVGGETFRVLYAEEKSGLCGAHYVRAVLEKEEKDDGNGA</sequence>
<reference evidence="1" key="1">
    <citation type="submission" date="2021-10" db="EMBL/GenBank/DDBJ databases">
        <title>Anaerobic single-cell dispensing facilitates the cultivation of human gut bacteria.</title>
        <authorList>
            <person name="Afrizal A."/>
        </authorList>
    </citation>
    <scope>NUCLEOTIDE SEQUENCE</scope>
    <source>
        <strain evidence="1">CLA-AA-H250</strain>
    </source>
</reference>
<evidence type="ECO:0000313" key="1">
    <source>
        <dbReference type="EMBL" id="MCC2135976.1"/>
    </source>
</evidence>
<dbReference type="Proteomes" id="UP001199424">
    <property type="component" value="Unassembled WGS sequence"/>
</dbReference>
<gene>
    <name evidence="1" type="ORF">LKD31_02975</name>
</gene>
<proteinExistence type="predicted"/>
<name>A0AAE3DEZ6_9FIRM</name>